<proteinExistence type="predicted"/>
<dbReference type="Pfam" id="PF00105">
    <property type="entry name" value="zf-C4"/>
    <property type="match status" value="1"/>
</dbReference>
<dbReference type="InterPro" id="IPR050234">
    <property type="entry name" value="Nuclear_hormone_rcpt_NR1"/>
</dbReference>
<evidence type="ECO:0000313" key="12">
    <source>
        <dbReference type="Proteomes" id="UP000663828"/>
    </source>
</evidence>
<organism evidence="11 12">
    <name type="scientific">Adineta ricciae</name>
    <name type="common">Rotifer</name>
    <dbReference type="NCBI Taxonomy" id="249248"/>
    <lineage>
        <taxon>Eukaryota</taxon>
        <taxon>Metazoa</taxon>
        <taxon>Spiralia</taxon>
        <taxon>Gnathifera</taxon>
        <taxon>Rotifera</taxon>
        <taxon>Eurotatoria</taxon>
        <taxon>Bdelloidea</taxon>
        <taxon>Adinetida</taxon>
        <taxon>Adinetidae</taxon>
        <taxon>Adineta</taxon>
    </lineage>
</organism>
<dbReference type="AlphaFoldDB" id="A0A815LLN7"/>
<keyword evidence="12" id="KW-1185">Reference proteome</keyword>
<dbReference type="InterPro" id="IPR000536">
    <property type="entry name" value="Nucl_hrmn_rcpt_lig-bd"/>
</dbReference>
<dbReference type="Gene3D" id="3.30.50.10">
    <property type="entry name" value="Erythroid Transcription Factor GATA-1, subunit A"/>
    <property type="match status" value="1"/>
</dbReference>
<feature type="domain" description="NR LBD" evidence="10">
    <location>
        <begin position="133"/>
        <end position="368"/>
    </location>
</feature>
<dbReference type="PROSITE" id="PS51843">
    <property type="entry name" value="NR_LBD"/>
    <property type="match status" value="1"/>
</dbReference>
<keyword evidence="4" id="KW-0805">Transcription regulation</keyword>
<dbReference type="SUPFAM" id="SSF57716">
    <property type="entry name" value="Glucocorticoid receptor-like (DNA-binding domain)"/>
    <property type="match status" value="1"/>
</dbReference>
<dbReference type="GO" id="GO:0030154">
    <property type="term" value="P:cell differentiation"/>
    <property type="evidence" value="ECO:0007669"/>
    <property type="project" value="TreeGrafter"/>
</dbReference>
<evidence type="ECO:0000256" key="5">
    <source>
        <dbReference type="ARBA" id="ARBA00023125"/>
    </source>
</evidence>
<keyword evidence="6" id="KW-0804">Transcription</keyword>
<dbReference type="PANTHER" id="PTHR24082">
    <property type="entry name" value="NUCLEAR HORMONE RECEPTOR"/>
    <property type="match status" value="1"/>
</dbReference>
<feature type="domain" description="Nuclear receptor" evidence="9">
    <location>
        <begin position="17"/>
        <end position="91"/>
    </location>
</feature>
<evidence type="ECO:0000256" key="8">
    <source>
        <dbReference type="ARBA" id="ARBA00023242"/>
    </source>
</evidence>
<dbReference type="SMART" id="SM00399">
    <property type="entry name" value="ZnF_C4"/>
    <property type="match status" value="1"/>
</dbReference>
<dbReference type="PANTHER" id="PTHR24082:SF283">
    <property type="entry name" value="NUCLEAR HORMONE RECEPTOR HR96"/>
    <property type="match status" value="1"/>
</dbReference>
<evidence type="ECO:0000259" key="9">
    <source>
        <dbReference type="PROSITE" id="PS51030"/>
    </source>
</evidence>
<keyword evidence="3" id="KW-0862">Zinc</keyword>
<keyword evidence="7" id="KW-0675">Receptor</keyword>
<dbReference type="Proteomes" id="UP000663828">
    <property type="component" value="Unassembled WGS sequence"/>
</dbReference>
<dbReference type="EMBL" id="CAJNOR010003358">
    <property type="protein sequence ID" value="CAF1405888.1"/>
    <property type="molecule type" value="Genomic_DNA"/>
</dbReference>
<dbReference type="GO" id="GO:0004879">
    <property type="term" value="F:nuclear receptor activity"/>
    <property type="evidence" value="ECO:0007669"/>
    <property type="project" value="TreeGrafter"/>
</dbReference>
<keyword evidence="8" id="KW-0539">Nucleus</keyword>
<dbReference type="PROSITE" id="PS51030">
    <property type="entry name" value="NUCLEAR_REC_DBD_2"/>
    <property type="match status" value="1"/>
</dbReference>
<gene>
    <name evidence="11" type="ORF">XAT740_LOCUS34407</name>
</gene>
<sequence>MLDQSGESSLSNTKQILLKCKICDEPARSIYFGVLSCPSCKMFFRRNAEKKIQCYRNNNQCKINITNRHICAACRLAKCFQCGMDMNLFRNSSSSKTRTKKSVQVIPLVKSCEPKMLPTLNILRVDTSRLNNDEWTLLSNLVHSYDERKILPVCESLYKEDESLQLMQPANETLIKQFFTLLYETTELCLRSNGDLRHLTHNDRLVLLRTGADSIACYGGVFSMYQFQLNTCRSFLKALFRIYGEHSLYLTLNSIKFIDHDIVLNKMACSLLLFTRTTCIFSSTALFSDQMNTNVILKIQNQYADVTWKYLLYRYGHCEAVQRFMNLIQSLLAVIQMMSQVQSVQSHVNDIECIVENTELEFILEDIEQFNDTITP</sequence>
<accession>A0A815LLN7</accession>
<keyword evidence="2" id="KW-0863">Zinc-finger</keyword>
<dbReference type="InterPro" id="IPR013088">
    <property type="entry name" value="Znf_NHR/GATA"/>
</dbReference>
<evidence type="ECO:0000259" key="10">
    <source>
        <dbReference type="PROSITE" id="PS51843"/>
    </source>
</evidence>
<protein>
    <submittedName>
        <fullName evidence="11">Uncharacterized protein</fullName>
    </submittedName>
</protein>
<evidence type="ECO:0000313" key="11">
    <source>
        <dbReference type="EMBL" id="CAF1405888.1"/>
    </source>
</evidence>
<evidence type="ECO:0000256" key="4">
    <source>
        <dbReference type="ARBA" id="ARBA00023015"/>
    </source>
</evidence>
<dbReference type="GO" id="GO:0000122">
    <property type="term" value="P:negative regulation of transcription by RNA polymerase II"/>
    <property type="evidence" value="ECO:0007669"/>
    <property type="project" value="TreeGrafter"/>
</dbReference>
<keyword evidence="5" id="KW-0238">DNA-binding</keyword>
<evidence type="ECO:0000256" key="2">
    <source>
        <dbReference type="ARBA" id="ARBA00022771"/>
    </source>
</evidence>
<comment type="caution">
    <text evidence="11">The sequence shown here is derived from an EMBL/GenBank/DDBJ whole genome shotgun (WGS) entry which is preliminary data.</text>
</comment>
<keyword evidence="1" id="KW-0479">Metal-binding</keyword>
<dbReference type="InterPro" id="IPR001628">
    <property type="entry name" value="Znf_hrmn_rcpt"/>
</dbReference>
<dbReference type="PRINTS" id="PR00047">
    <property type="entry name" value="STROIDFINGER"/>
</dbReference>
<evidence type="ECO:0000256" key="6">
    <source>
        <dbReference type="ARBA" id="ARBA00023163"/>
    </source>
</evidence>
<reference evidence="11" key="1">
    <citation type="submission" date="2021-02" db="EMBL/GenBank/DDBJ databases">
        <authorList>
            <person name="Nowell W R."/>
        </authorList>
    </citation>
    <scope>NUCLEOTIDE SEQUENCE</scope>
</reference>
<dbReference type="GO" id="GO:0000978">
    <property type="term" value="F:RNA polymerase II cis-regulatory region sequence-specific DNA binding"/>
    <property type="evidence" value="ECO:0007669"/>
    <property type="project" value="TreeGrafter"/>
</dbReference>
<name>A0A815LLN7_ADIRI</name>
<dbReference type="GO" id="GO:0008270">
    <property type="term" value="F:zinc ion binding"/>
    <property type="evidence" value="ECO:0007669"/>
    <property type="project" value="UniProtKB-KW"/>
</dbReference>
<evidence type="ECO:0000256" key="3">
    <source>
        <dbReference type="ARBA" id="ARBA00022833"/>
    </source>
</evidence>
<evidence type="ECO:0000256" key="7">
    <source>
        <dbReference type="ARBA" id="ARBA00023170"/>
    </source>
</evidence>
<dbReference type="GO" id="GO:0045944">
    <property type="term" value="P:positive regulation of transcription by RNA polymerase II"/>
    <property type="evidence" value="ECO:0007669"/>
    <property type="project" value="TreeGrafter"/>
</dbReference>
<dbReference type="PROSITE" id="PS00031">
    <property type="entry name" value="NUCLEAR_REC_DBD_1"/>
    <property type="match status" value="1"/>
</dbReference>
<evidence type="ECO:0000256" key="1">
    <source>
        <dbReference type="ARBA" id="ARBA00022723"/>
    </source>
</evidence>